<dbReference type="PANTHER" id="PTHR42305:SF1">
    <property type="entry name" value="MEMBRANE PROTEIN RV1733C-RELATED"/>
    <property type="match status" value="1"/>
</dbReference>
<dbReference type="EMBL" id="BMWH01000023">
    <property type="protein sequence ID" value="GHA04284.1"/>
    <property type="molecule type" value="Genomic_DNA"/>
</dbReference>
<name>A0A918RLI8_9ACTN</name>
<dbReference type="InterPro" id="IPR039708">
    <property type="entry name" value="MT1774/Rv1733c-like"/>
</dbReference>
<proteinExistence type="predicted"/>
<gene>
    <name evidence="1" type="ORF">GCM10010389_49770</name>
</gene>
<evidence type="ECO:0008006" key="3">
    <source>
        <dbReference type="Google" id="ProtNLM"/>
    </source>
</evidence>
<reference evidence="1" key="2">
    <citation type="submission" date="2020-09" db="EMBL/GenBank/DDBJ databases">
        <authorList>
            <person name="Sun Q."/>
            <person name="Ohkuma M."/>
        </authorList>
    </citation>
    <scope>NUCLEOTIDE SEQUENCE</scope>
    <source>
        <strain evidence="1">JCM 5016</strain>
    </source>
</reference>
<evidence type="ECO:0000313" key="1">
    <source>
        <dbReference type="EMBL" id="GHA04284.1"/>
    </source>
</evidence>
<comment type="caution">
    <text evidence="1">The sequence shown here is derived from an EMBL/GenBank/DDBJ whole genome shotgun (WGS) entry which is preliminary data.</text>
</comment>
<dbReference type="PANTHER" id="PTHR42305">
    <property type="entry name" value="MEMBRANE PROTEIN RV1733C-RELATED"/>
    <property type="match status" value="1"/>
</dbReference>
<evidence type="ECO:0000313" key="2">
    <source>
        <dbReference type="Proteomes" id="UP000623010"/>
    </source>
</evidence>
<dbReference type="AlphaFoldDB" id="A0A918RLI8"/>
<organism evidence="1 2">
    <name type="scientific">Streptomyces echinoruber</name>
    <dbReference type="NCBI Taxonomy" id="68898"/>
    <lineage>
        <taxon>Bacteria</taxon>
        <taxon>Bacillati</taxon>
        <taxon>Actinomycetota</taxon>
        <taxon>Actinomycetes</taxon>
        <taxon>Kitasatosporales</taxon>
        <taxon>Streptomycetaceae</taxon>
        <taxon>Streptomyces</taxon>
    </lineage>
</organism>
<reference evidence="1" key="1">
    <citation type="journal article" date="2014" name="Int. J. Syst. Evol. Microbiol.">
        <title>Complete genome sequence of Corynebacterium casei LMG S-19264T (=DSM 44701T), isolated from a smear-ripened cheese.</title>
        <authorList>
            <consortium name="US DOE Joint Genome Institute (JGI-PGF)"/>
            <person name="Walter F."/>
            <person name="Albersmeier A."/>
            <person name="Kalinowski J."/>
            <person name="Ruckert C."/>
        </authorList>
    </citation>
    <scope>NUCLEOTIDE SEQUENCE</scope>
    <source>
        <strain evidence="1">JCM 5016</strain>
    </source>
</reference>
<sequence length="164" mass="17104">MLLAACVLAVLGGAVAGWLTAGAMRGGFEQARADTRAVTAVLTEKARPQAADRPGGGNDAWATVRWRAADGTPHTARSEVPAGTPAGTRVTVWVDRHGTPTSRPPSPGQATVQAALGGLWAATAAAGAVYGGTRLVRARLDRRRMAQWAAEWEQVGARWGRQTN</sequence>
<dbReference type="Proteomes" id="UP000623010">
    <property type="component" value="Unassembled WGS sequence"/>
</dbReference>
<accession>A0A918RLI8</accession>
<protein>
    <recommendedName>
        <fullName evidence="3">Integral membrane protein</fullName>
    </recommendedName>
</protein>
<keyword evidence="2" id="KW-1185">Reference proteome</keyword>